<dbReference type="InterPro" id="IPR038744">
    <property type="entry name" value="Hri1_N"/>
</dbReference>
<name>A0AAD7X3F5_9APHY</name>
<evidence type="ECO:0000256" key="6">
    <source>
        <dbReference type="ARBA" id="ARBA00023242"/>
    </source>
</evidence>
<protein>
    <recommendedName>
        <fullName evidence="4">Protein HRI1</fullName>
    </recommendedName>
</protein>
<dbReference type="InterPro" id="IPR031818">
    <property type="entry name" value="Hri1"/>
</dbReference>
<evidence type="ECO:0000256" key="5">
    <source>
        <dbReference type="ARBA" id="ARBA00022490"/>
    </source>
</evidence>
<comment type="caution">
    <text evidence="7">The sequence shown here is derived from an EMBL/GenBank/DDBJ whole genome shotgun (WGS) entry which is preliminary data.</text>
</comment>
<sequence>MKRVTSMHVHASQRLRRVLRARTYNSHPVPPSSEIVIRWRVPYKFTMSISERLYIRWIPDEPSEPTSTLVLTTPRHRHFIDLRLSSPSLDTLEWGFSGSSVGTPTHGKWIHEISSRIDHPDGEADEGDMFPHPTLPDVELERGRMRRPDTGEIREYEEAWKAVPVVPGGGGGPRPLKGDKRVSVWLEMQDTATDRRGSIVRVGQYCQGIVRDGSKISVQRWMWTDGTWAKVGQIGDFDIPCNVTWSTLDEGEAREHDGDAWEVKEVTAW</sequence>
<dbReference type="CDD" id="cd11692">
    <property type="entry name" value="HRI1_N_like"/>
    <property type="match status" value="1"/>
</dbReference>
<organism evidence="7 8">
    <name type="scientific">Trametes cubensis</name>
    <dbReference type="NCBI Taxonomy" id="1111947"/>
    <lineage>
        <taxon>Eukaryota</taxon>
        <taxon>Fungi</taxon>
        <taxon>Dikarya</taxon>
        <taxon>Basidiomycota</taxon>
        <taxon>Agaricomycotina</taxon>
        <taxon>Agaricomycetes</taxon>
        <taxon>Polyporales</taxon>
        <taxon>Polyporaceae</taxon>
        <taxon>Trametes</taxon>
    </lineage>
</organism>
<comment type="subcellular location">
    <subcellularLocation>
        <location evidence="2">Cytoplasm</location>
    </subcellularLocation>
    <subcellularLocation>
        <location evidence="1">Nucleus</location>
    </subcellularLocation>
</comment>
<proteinExistence type="inferred from homology"/>
<dbReference type="GO" id="GO:0005634">
    <property type="term" value="C:nucleus"/>
    <property type="evidence" value="ECO:0007669"/>
    <property type="project" value="UniProtKB-SubCell"/>
</dbReference>
<evidence type="ECO:0000313" key="8">
    <source>
        <dbReference type="Proteomes" id="UP001215151"/>
    </source>
</evidence>
<dbReference type="Pfam" id="PF16815">
    <property type="entry name" value="HRI1"/>
    <property type="match status" value="1"/>
</dbReference>
<dbReference type="EMBL" id="JAPEVG010000848">
    <property type="protein sequence ID" value="KAJ8454983.1"/>
    <property type="molecule type" value="Genomic_DNA"/>
</dbReference>
<dbReference type="AlphaFoldDB" id="A0AAD7X3F5"/>
<dbReference type="Proteomes" id="UP001215151">
    <property type="component" value="Unassembled WGS sequence"/>
</dbReference>
<keyword evidence="8" id="KW-1185">Reference proteome</keyword>
<evidence type="ECO:0000256" key="1">
    <source>
        <dbReference type="ARBA" id="ARBA00004123"/>
    </source>
</evidence>
<keyword evidence="5" id="KW-0963">Cytoplasm</keyword>
<keyword evidence="6" id="KW-0539">Nucleus</keyword>
<evidence type="ECO:0000256" key="3">
    <source>
        <dbReference type="ARBA" id="ARBA00005229"/>
    </source>
</evidence>
<evidence type="ECO:0000256" key="2">
    <source>
        <dbReference type="ARBA" id="ARBA00004496"/>
    </source>
</evidence>
<evidence type="ECO:0000256" key="4">
    <source>
        <dbReference type="ARBA" id="ARBA00017063"/>
    </source>
</evidence>
<dbReference type="InterPro" id="IPR043047">
    <property type="entry name" value="Hri1_N_sf"/>
</dbReference>
<evidence type="ECO:0000313" key="7">
    <source>
        <dbReference type="EMBL" id="KAJ8454983.1"/>
    </source>
</evidence>
<dbReference type="Gene3D" id="2.40.128.320">
    <property type="entry name" value="Protein HRI1, N-terminal domain"/>
    <property type="match status" value="1"/>
</dbReference>
<dbReference type="GO" id="GO:0005737">
    <property type="term" value="C:cytoplasm"/>
    <property type="evidence" value="ECO:0007669"/>
    <property type="project" value="UniProtKB-SubCell"/>
</dbReference>
<reference evidence="7" key="1">
    <citation type="submission" date="2022-11" db="EMBL/GenBank/DDBJ databases">
        <title>Genome Sequence of Cubamyces cubensis.</title>
        <authorList>
            <person name="Buettner E."/>
        </authorList>
    </citation>
    <scope>NUCLEOTIDE SEQUENCE</scope>
    <source>
        <strain evidence="7">MPL-01</strain>
    </source>
</reference>
<accession>A0AAD7X3F5</accession>
<dbReference type="CDD" id="cd11693">
    <property type="entry name" value="HRI1_C_like"/>
    <property type="match status" value="1"/>
</dbReference>
<gene>
    <name evidence="7" type="ORF">ONZ51_g12708</name>
</gene>
<comment type="similarity">
    <text evidence="3">Belongs to the HRI1 family.</text>
</comment>